<protein>
    <recommendedName>
        <fullName evidence="11">Probable potassium transport system protein Kup</fullName>
    </recommendedName>
</protein>
<evidence type="ECO:0000256" key="9">
    <source>
        <dbReference type="ARBA" id="ARBA00023065"/>
    </source>
</evidence>
<evidence type="ECO:0000256" key="4">
    <source>
        <dbReference type="ARBA" id="ARBA00022538"/>
    </source>
</evidence>
<accession>A0ABW1SV39</accession>
<reference evidence="15" key="1">
    <citation type="journal article" date="2019" name="Int. J. Syst. Evol. Microbiol.">
        <title>The Global Catalogue of Microorganisms (GCM) 10K type strain sequencing project: providing services to taxonomists for standard genome sequencing and annotation.</title>
        <authorList>
            <consortium name="The Broad Institute Genomics Platform"/>
            <consortium name="The Broad Institute Genome Sequencing Center for Infectious Disease"/>
            <person name="Wu L."/>
            <person name="Ma J."/>
        </authorList>
    </citation>
    <scope>NUCLEOTIDE SEQUENCE [LARGE SCALE GENOMIC DNA]</scope>
    <source>
        <strain evidence="15">CCM 8905</strain>
    </source>
</reference>
<keyword evidence="2 11" id="KW-0813">Transport</keyword>
<dbReference type="InterPro" id="IPR023051">
    <property type="entry name" value="Kup"/>
</dbReference>
<dbReference type="InterPro" id="IPR053952">
    <property type="entry name" value="K_trans_C"/>
</dbReference>
<feature type="transmembrane region" description="Helical" evidence="11">
    <location>
        <begin position="248"/>
        <end position="270"/>
    </location>
</feature>
<gene>
    <name evidence="11" type="primary">kup</name>
    <name evidence="14" type="ORF">ACFP1G_11295</name>
</gene>
<evidence type="ECO:0000259" key="12">
    <source>
        <dbReference type="Pfam" id="PF02705"/>
    </source>
</evidence>
<dbReference type="RefSeq" id="WP_125692573.1">
    <property type="nucleotide sequence ID" value="NZ_JBHSSK010000029.1"/>
</dbReference>
<dbReference type="Proteomes" id="UP001596254">
    <property type="component" value="Unassembled WGS sequence"/>
</dbReference>
<evidence type="ECO:0000256" key="10">
    <source>
        <dbReference type="ARBA" id="ARBA00023136"/>
    </source>
</evidence>
<name>A0ABW1SV39_9LACO</name>
<keyword evidence="6 11" id="KW-0769">Symport</keyword>
<comment type="function">
    <text evidence="11">Transport of potassium into the cell. Likely operates as a K(+):H(+) symporter.</text>
</comment>
<evidence type="ECO:0000313" key="14">
    <source>
        <dbReference type="EMBL" id="MFC6208047.1"/>
    </source>
</evidence>
<sequence length="667" mass="74720">MKSTTQRLSALGMLMTLGIVYGDIGTSPLYVMNAIIGAAGHQEMTTSTPVMLGSISLIFWTLMLITTIKYILLAMRADNRHEGGIFALYALVRNHMCWLIIPALIGGAALLADGTLTPAVTVTSAIEGLKGQTLGPFHFSATQGWVLAVVTGILLGLFLIQRFGTELIGWSFGPLMFIWFGFIGAVGLVNLLTVPTLLRALSPLYAVQFLFSPINRQGIFILGSVFLATTGAEALYSDMGQVGKRNIYGTWPFVYLTLMLSYLGQGAWVIRHPIQLMATRSVNPFYAMVPTRWRLFAIVIATLAAIIASQALITGSFTLVHEAMGLKLLPRLRIKFPGHVKSQLYISTVNWLLCAITLTIVWYFRTSSHMEAAYGLAITVTMLMTTVLLHAFLRKRHHKVLARAFIVCFGLLESLFLLASLVKFVHGGYVTLIITLLILTVMVFWYYGNRRRDAHLEEKEDVSLLDFLPQLQALSQDENVPPFATNLVYLSNVADDYAIKRAVIYSILDQQPKRARVYWFVTVNEADTPYECSYTVESLGTRNVMNVQLFLGFKKPQRLNVYLRQIVNDLLAEGVLDDQAPRYSSMPERRVGNFKFVILNQEFQDLGVQGNLPTLDRLLIGGRLLLQRITLSPKRWYGLEFSDVVEEKVPLFIGQTPDRTLRRRGQR</sequence>
<evidence type="ECO:0000256" key="3">
    <source>
        <dbReference type="ARBA" id="ARBA00022475"/>
    </source>
</evidence>
<keyword evidence="3 11" id="KW-1003">Cell membrane</keyword>
<dbReference type="PANTHER" id="PTHR30540">
    <property type="entry name" value="OSMOTIC STRESS POTASSIUM TRANSPORTER"/>
    <property type="match status" value="1"/>
</dbReference>
<feature type="transmembrane region" description="Helical" evidence="11">
    <location>
        <begin position="344"/>
        <end position="366"/>
    </location>
</feature>
<dbReference type="Pfam" id="PF22776">
    <property type="entry name" value="K_trans_C"/>
    <property type="match status" value="1"/>
</dbReference>
<comment type="caution">
    <text evidence="11">Lacks conserved residue(s) required for the propagation of feature annotation.</text>
</comment>
<organism evidence="14 15">
    <name type="scientific">Levilactobacillus tongjiangensis</name>
    <dbReference type="NCBI Taxonomy" id="2486023"/>
    <lineage>
        <taxon>Bacteria</taxon>
        <taxon>Bacillati</taxon>
        <taxon>Bacillota</taxon>
        <taxon>Bacilli</taxon>
        <taxon>Lactobacillales</taxon>
        <taxon>Lactobacillaceae</taxon>
        <taxon>Levilactobacillus</taxon>
    </lineage>
</organism>
<evidence type="ECO:0000256" key="5">
    <source>
        <dbReference type="ARBA" id="ARBA00022692"/>
    </source>
</evidence>
<evidence type="ECO:0000256" key="6">
    <source>
        <dbReference type="ARBA" id="ARBA00022847"/>
    </source>
</evidence>
<keyword evidence="8 11" id="KW-1133">Transmembrane helix</keyword>
<evidence type="ECO:0000256" key="8">
    <source>
        <dbReference type="ARBA" id="ARBA00022989"/>
    </source>
</evidence>
<feature type="transmembrane region" description="Helical" evidence="11">
    <location>
        <begin position="428"/>
        <end position="447"/>
    </location>
</feature>
<evidence type="ECO:0000256" key="2">
    <source>
        <dbReference type="ARBA" id="ARBA00022448"/>
    </source>
</evidence>
<keyword evidence="15" id="KW-1185">Reference proteome</keyword>
<feature type="transmembrane region" description="Helical" evidence="11">
    <location>
        <begin position="295"/>
        <end position="323"/>
    </location>
</feature>
<keyword evidence="4 11" id="KW-0633">Potassium transport</keyword>
<feature type="transmembrane region" description="Helical" evidence="11">
    <location>
        <begin position="85"/>
        <end position="112"/>
    </location>
</feature>
<dbReference type="InterPro" id="IPR003855">
    <property type="entry name" value="K+_transporter"/>
</dbReference>
<dbReference type="Pfam" id="PF02705">
    <property type="entry name" value="K_trans"/>
    <property type="match status" value="1"/>
</dbReference>
<evidence type="ECO:0000313" key="15">
    <source>
        <dbReference type="Proteomes" id="UP001596254"/>
    </source>
</evidence>
<dbReference type="EMBL" id="JBHSSK010000029">
    <property type="protein sequence ID" value="MFC6208047.1"/>
    <property type="molecule type" value="Genomic_DNA"/>
</dbReference>
<comment type="caution">
    <text evidence="14">The sequence shown here is derived from an EMBL/GenBank/DDBJ whole genome shotgun (WGS) entry which is preliminary data.</text>
</comment>
<dbReference type="InterPro" id="IPR053951">
    <property type="entry name" value="K_trans_N"/>
</dbReference>
<feature type="transmembrane region" description="Helical" evidence="11">
    <location>
        <begin position="172"/>
        <end position="198"/>
    </location>
</feature>
<evidence type="ECO:0000256" key="7">
    <source>
        <dbReference type="ARBA" id="ARBA00022958"/>
    </source>
</evidence>
<feature type="domain" description="K+ potassium transporter integral membrane" evidence="12">
    <location>
        <begin position="13"/>
        <end position="465"/>
    </location>
</feature>
<keyword evidence="9 11" id="KW-0406">Ion transport</keyword>
<feature type="transmembrane region" description="Helical" evidence="11">
    <location>
        <begin position="400"/>
        <end position="422"/>
    </location>
</feature>
<dbReference type="PANTHER" id="PTHR30540:SF83">
    <property type="entry name" value="K+ POTASSIUM TRANSPORTER"/>
    <property type="match status" value="1"/>
</dbReference>
<evidence type="ECO:0000259" key="13">
    <source>
        <dbReference type="Pfam" id="PF22776"/>
    </source>
</evidence>
<comment type="catalytic activity">
    <reaction evidence="11">
        <text>K(+)(in) + H(+)(in) = K(+)(out) + H(+)(out)</text>
        <dbReference type="Rhea" id="RHEA:28490"/>
        <dbReference type="ChEBI" id="CHEBI:15378"/>
        <dbReference type="ChEBI" id="CHEBI:29103"/>
    </reaction>
</comment>
<keyword evidence="5 11" id="KW-0812">Transmembrane</keyword>
<feature type="transmembrane region" description="Helical" evidence="11">
    <location>
        <begin position="372"/>
        <end position="393"/>
    </location>
</feature>
<evidence type="ECO:0000256" key="11">
    <source>
        <dbReference type="HAMAP-Rule" id="MF_01522"/>
    </source>
</evidence>
<dbReference type="HAMAP" id="MF_01522">
    <property type="entry name" value="Kup"/>
    <property type="match status" value="1"/>
</dbReference>
<proteinExistence type="inferred from homology"/>
<keyword evidence="7 11" id="KW-0630">Potassium</keyword>
<comment type="subcellular location">
    <subcellularLocation>
        <location evidence="11">Cell membrane</location>
        <topology evidence="11">Multi-pass membrane protein</topology>
    </subcellularLocation>
    <subcellularLocation>
        <location evidence="1">Membrane</location>
        <topology evidence="1">Multi-pass membrane protein</topology>
    </subcellularLocation>
</comment>
<keyword evidence="10 11" id="KW-0472">Membrane</keyword>
<evidence type="ECO:0000256" key="1">
    <source>
        <dbReference type="ARBA" id="ARBA00004141"/>
    </source>
</evidence>
<feature type="transmembrane region" description="Helical" evidence="11">
    <location>
        <begin position="142"/>
        <end position="160"/>
    </location>
</feature>
<comment type="similarity">
    <text evidence="11">Belongs to the HAK/KUP transporter (TC 2.A.72) family.</text>
</comment>
<feature type="domain" description="K+ potassium transporter C-terminal" evidence="13">
    <location>
        <begin position="486"/>
        <end position="646"/>
    </location>
</feature>
<feature type="transmembrane region" description="Helical" evidence="11">
    <location>
        <begin position="50"/>
        <end position="73"/>
    </location>
</feature>